<accession>A0A286GC81</accession>
<evidence type="ECO:0000313" key="3">
    <source>
        <dbReference type="Proteomes" id="UP000219452"/>
    </source>
</evidence>
<dbReference type="InterPro" id="IPR036104">
    <property type="entry name" value="BFN_sf"/>
</dbReference>
<dbReference type="SUPFAM" id="SSF103256">
    <property type="entry name" value="Hypothetical protein TM0160"/>
    <property type="match status" value="1"/>
</dbReference>
<evidence type="ECO:0000313" key="2">
    <source>
        <dbReference type="EMBL" id="SOD93110.1"/>
    </source>
</evidence>
<evidence type="ECO:0000259" key="1">
    <source>
        <dbReference type="PROSITE" id="PS51658"/>
    </source>
</evidence>
<name>A0A286GC81_9BACT</name>
<dbReference type="PROSITE" id="PS51658">
    <property type="entry name" value="BFN"/>
    <property type="match status" value="1"/>
</dbReference>
<dbReference type="Gene3D" id="3.10.690.10">
    <property type="entry name" value="Bifunctional nuclease domain"/>
    <property type="match status" value="1"/>
</dbReference>
<sequence>MTWVNFASLFNGMDRPKMMIDLSIIALSESISKPGNYALILEDVVGKRRIPLIIGASEAQAIAVAMEKMQPLRPFTHDLFYQTLKQTGVSMKEAIITRVQDEIFYANISLLTSSGESFTLDARPSDAIALAVRFNCPLRATAEVVDVSGYFVDDKTRDKKGSYAEYTLAELEELLAKIIKKEDYESAARVRDAIDRRMGLK</sequence>
<dbReference type="EMBL" id="OCNH01000003">
    <property type="protein sequence ID" value="SOD93110.1"/>
    <property type="molecule type" value="Genomic_DNA"/>
</dbReference>
<dbReference type="Pfam" id="PF02577">
    <property type="entry name" value="BFN_dom"/>
    <property type="match status" value="1"/>
</dbReference>
<dbReference type="PANTHER" id="PTHR15160">
    <property type="entry name" value="VON HIPPEL-LINDAU PROTEIN"/>
    <property type="match status" value="1"/>
</dbReference>
<dbReference type="InterPro" id="IPR003729">
    <property type="entry name" value="Bi_nuclease_dom"/>
</dbReference>
<proteinExistence type="predicted"/>
<keyword evidence="3" id="KW-1185">Reference proteome</keyword>
<dbReference type="Proteomes" id="UP000219452">
    <property type="component" value="Unassembled WGS sequence"/>
</dbReference>
<dbReference type="PANTHER" id="PTHR15160:SF1">
    <property type="entry name" value="VON HIPPEL-LINDAU DISEASE TUMOR SUPPRESSOR"/>
    <property type="match status" value="1"/>
</dbReference>
<reference evidence="3" key="1">
    <citation type="submission" date="2017-09" db="EMBL/GenBank/DDBJ databases">
        <authorList>
            <person name="Varghese N."/>
            <person name="Submissions S."/>
        </authorList>
    </citation>
    <scope>NUCLEOTIDE SEQUENCE [LARGE SCALE GENOMIC DNA]</scope>
    <source>
        <strain evidence="3">DSM 29961</strain>
    </source>
</reference>
<dbReference type="GO" id="GO:0004518">
    <property type="term" value="F:nuclease activity"/>
    <property type="evidence" value="ECO:0007669"/>
    <property type="project" value="InterPro"/>
</dbReference>
<dbReference type="AlphaFoldDB" id="A0A286GC81"/>
<protein>
    <recommendedName>
        <fullName evidence="1">BFN domain-containing protein</fullName>
    </recommendedName>
</protein>
<feature type="domain" description="BFN" evidence="1">
    <location>
        <begin position="19"/>
        <end position="152"/>
    </location>
</feature>
<organism evidence="2 3">
    <name type="scientific">Spirosoma fluviale</name>
    <dbReference type="NCBI Taxonomy" id="1597977"/>
    <lineage>
        <taxon>Bacteria</taxon>
        <taxon>Pseudomonadati</taxon>
        <taxon>Bacteroidota</taxon>
        <taxon>Cytophagia</taxon>
        <taxon>Cytophagales</taxon>
        <taxon>Cytophagaceae</taxon>
        <taxon>Spirosoma</taxon>
    </lineage>
</organism>
<gene>
    <name evidence="2" type="ORF">SAMN06269250_4360</name>
</gene>